<reference evidence="2" key="1">
    <citation type="submission" date="2018-06" db="EMBL/GenBank/DDBJ databases">
        <authorList>
            <person name="Cea G.-C."/>
            <person name="William W."/>
        </authorList>
    </citation>
    <scope>NUCLEOTIDE SEQUENCE [LARGE SCALE GENOMIC DNA]</scope>
    <source>
        <strain evidence="2">DB21MT-2</strain>
    </source>
</reference>
<evidence type="ECO:0000313" key="1">
    <source>
        <dbReference type="EMBL" id="SQH75623.1"/>
    </source>
</evidence>
<dbReference type="EMBL" id="LS483452">
    <property type="protein sequence ID" value="SQH75623.1"/>
    <property type="molecule type" value="Genomic_DNA"/>
</dbReference>
<gene>
    <name evidence="1" type="ORF">SHEWBE_1657</name>
</gene>
<evidence type="ECO:0000313" key="2">
    <source>
        <dbReference type="Proteomes" id="UP000250123"/>
    </source>
</evidence>
<dbReference type="Proteomes" id="UP000250123">
    <property type="component" value="Chromosome SHEWBE"/>
</dbReference>
<sequence length="102" mass="11654">MWFAHVALNVATTKIGYKKASLREALEFSLSFSHRNSASLDGGNKKESKKVIAKYFHLYKLKPVLCTVNENLCIIFKFIIKKSAPEVRFGMKRIKNQTENTS</sequence>
<organism evidence="1 2">
    <name type="scientific">Shewanella benthica</name>
    <dbReference type="NCBI Taxonomy" id="43661"/>
    <lineage>
        <taxon>Bacteria</taxon>
        <taxon>Pseudomonadati</taxon>
        <taxon>Pseudomonadota</taxon>
        <taxon>Gammaproteobacteria</taxon>
        <taxon>Alteromonadales</taxon>
        <taxon>Shewanellaceae</taxon>
        <taxon>Shewanella</taxon>
    </lineage>
</organism>
<protein>
    <submittedName>
        <fullName evidence="1">Uncharacterized protein</fullName>
    </submittedName>
</protein>
<accession>A0A330M2I7</accession>
<proteinExistence type="predicted"/>
<dbReference type="AlphaFoldDB" id="A0A330M2I7"/>
<dbReference type="KEGG" id="sbk:SHEWBE_1657"/>
<name>A0A330M2I7_9GAMM</name>